<keyword evidence="6" id="KW-0324">Glycolysis</keyword>
<evidence type="ECO:0000256" key="3">
    <source>
        <dbReference type="ARBA" id="ARBA00004798"/>
    </source>
</evidence>
<dbReference type="GO" id="GO:0004619">
    <property type="term" value="F:phosphoglycerate mutase activity"/>
    <property type="evidence" value="ECO:0007669"/>
    <property type="project" value="UniProtKB-UniRule"/>
</dbReference>
<dbReference type="Gene3D" id="3.40.1450.10">
    <property type="entry name" value="BPG-independent phosphoglycerate mutase, domain B"/>
    <property type="match status" value="1"/>
</dbReference>
<feature type="binding site" evidence="12">
    <location>
        <position position="63"/>
    </location>
    <ligand>
        <name>Mn(2+)</name>
        <dbReference type="ChEBI" id="CHEBI:29035"/>
        <label>2</label>
    </ligand>
</feature>
<evidence type="ECO:0000313" key="15">
    <source>
        <dbReference type="EMBL" id="AXG80797.1"/>
    </source>
</evidence>
<feature type="domain" description="Metalloenzyme" evidence="13">
    <location>
        <begin position="6"/>
        <end position="493"/>
    </location>
</feature>
<evidence type="ECO:0000256" key="12">
    <source>
        <dbReference type="PIRSR" id="PIRSR001492-3"/>
    </source>
</evidence>
<evidence type="ECO:0000256" key="6">
    <source>
        <dbReference type="ARBA" id="ARBA00023152"/>
    </source>
</evidence>
<evidence type="ECO:0000256" key="1">
    <source>
        <dbReference type="ARBA" id="ARBA00000370"/>
    </source>
</evidence>
<feature type="binding site" evidence="12">
    <location>
        <position position="434"/>
    </location>
    <ligand>
        <name>Mn(2+)</name>
        <dbReference type="ChEBI" id="CHEBI:29035"/>
        <label>2</label>
    </ligand>
</feature>
<feature type="binding site" evidence="12">
    <location>
        <position position="13"/>
    </location>
    <ligand>
        <name>Mn(2+)</name>
        <dbReference type="ChEBI" id="CHEBI:29035"/>
        <label>2</label>
    </ligand>
</feature>
<proteinExistence type="inferred from homology"/>
<keyword evidence="16" id="KW-1185">Reference proteome</keyword>
<dbReference type="Gene3D" id="3.40.720.10">
    <property type="entry name" value="Alkaline Phosphatase, subunit A"/>
    <property type="match status" value="1"/>
</dbReference>
<feature type="binding site" evidence="11">
    <location>
        <position position="192"/>
    </location>
    <ligand>
        <name>substrate</name>
    </ligand>
</feature>
<keyword evidence="5 12" id="KW-0479">Metal-binding</keyword>
<dbReference type="GO" id="GO:0006007">
    <property type="term" value="P:glucose catabolic process"/>
    <property type="evidence" value="ECO:0007669"/>
    <property type="project" value="InterPro"/>
</dbReference>
<feature type="binding site" evidence="12">
    <location>
        <position position="392"/>
    </location>
    <ligand>
        <name>Mn(2+)</name>
        <dbReference type="ChEBI" id="CHEBI:29035"/>
        <label>1</label>
    </ligand>
</feature>
<evidence type="ECO:0000256" key="2">
    <source>
        <dbReference type="ARBA" id="ARBA00001936"/>
    </source>
</evidence>
<dbReference type="InterPro" id="IPR036646">
    <property type="entry name" value="PGAM_B_sf"/>
</dbReference>
<feature type="domain" description="BPG-independent PGAM N-terminal" evidence="14">
    <location>
        <begin position="83"/>
        <end position="272"/>
    </location>
</feature>
<accession>A0A345HVS3</accession>
<dbReference type="OrthoDB" id="9800863at2"/>
<feature type="binding site" evidence="11">
    <location>
        <position position="325"/>
    </location>
    <ligand>
        <name>substrate</name>
    </ligand>
</feature>
<dbReference type="InterPro" id="IPR017850">
    <property type="entry name" value="Alkaline_phosphatase_core_sf"/>
</dbReference>
<dbReference type="SUPFAM" id="SSF64158">
    <property type="entry name" value="2,3-Bisphosphoglycerate-independent phosphoglycerate mutase, substrate-binding domain"/>
    <property type="match status" value="1"/>
</dbReference>
<dbReference type="Proteomes" id="UP000253868">
    <property type="component" value="Chromosome"/>
</dbReference>
<dbReference type="EC" id="5.4.2.12" evidence="9"/>
<dbReference type="EMBL" id="CP031194">
    <property type="protein sequence ID" value="AXG80797.1"/>
    <property type="molecule type" value="Genomic_DNA"/>
</dbReference>
<dbReference type="Pfam" id="PF06415">
    <property type="entry name" value="iPGM_N"/>
    <property type="match status" value="1"/>
</dbReference>
<keyword evidence="8 15" id="KW-0413">Isomerase</keyword>
<evidence type="ECO:0000259" key="13">
    <source>
        <dbReference type="Pfam" id="PF01676"/>
    </source>
</evidence>
<dbReference type="GO" id="GO:0006096">
    <property type="term" value="P:glycolytic process"/>
    <property type="evidence" value="ECO:0007669"/>
    <property type="project" value="UniProtKB-UniRule"/>
</dbReference>
<dbReference type="CDD" id="cd16010">
    <property type="entry name" value="iPGM"/>
    <property type="match status" value="1"/>
</dbReference>
<dbReference type="InterPro" id="IPR005995">
    <property type="entry name" value="Pgm_bpd_ind"/>
</dbReference>
<comment type="similarity">
    <text evidence="4">Belongs to the BPG-independent phosphoglycerate mutase family.</text>
</comment>
<dbReference type="RefSeq" id="WP_114662934.1">
    <property type="nucleotide sequence ID" value="NZ_CP031194.1"/>
</dbReference>
<dbReference type="PANTHER" id="PTHR31637:SF0">
    <property type="entry name" value="2,3-BISPHOSPHOGLYCERATE-INDEPENDENT PHOSPHOGLYCERATE MUTASE"/>
    <property type="match status" value="1"/>
</dbReference>
<feature type="binding site" evidence="11">
    <location>
        <begin position="154"/>
        <end position="155"/>
    </location>
    <ligand>
        <name>substrate</name>
    </ligand>
</feature>
<dbReference type="PANTHER" id="PTHR31637">
    <property type="entry name" value="2,3-BISPHOSPHOGLYCERATE-INDEPENDENT PHOSPHOGLYCERATE MUTASE"/>
    <property type="match status" value="1"/>
</dbReference>
<name>A0A345HVS3_9ACTN</name>
<evidence type="ECO:0000259" key="14">
    <source>
        <dbReference type="Pfam" id="PF06415"/>
    </source>
</evidence>
<dbReference type="GO" id="GO:0030145">
    <property type="term" value="F:manganese ion binding"/>
    <property type="evidence" value="ECO:0007669"/>
    <property type="project" value="InterPro"/>
</dbReference>
<feature type="binding site" evidence="11">
    <location>
        <position position="186"/>
    </location>
    <ligand>
        <name>substrate</name>
    </ligand>
</feature>
<gene>
    <name evidence="15" type="ORF">DVK44_27505</name>
</gene>
<feature type="binding site" evidence="12">
    <location>
        <position position="396"/>
    </location>
    <ligand>
        <name>Mn(2+)</name>
        <dbReference type="ChEBI" id="CHEBI:29035"/>
        <label>1</label>
    </ligand>
</feature>
<protein>
    <recommendedName>
        <fullName evidence="9">2,3-bisphosphoglycerate-independent phosphoglycerate mutase</fullName>
        <ecNumber evidence="9">5.4.2.12</ecNumber>
    </recommendedName>
</protein>
<dbReference type="NCBIfam" id="TIGR01307">
    <property type="entry name" value="pgm_bpd_ind"/>
    <property type="match status" value="1"/>
</dbReference>
<comment type="cofactor">
    <cofactor evidence="2">
        <name>Mn(2+)</name>
        <dbReference type="ChEBI" id="CHEBI:29035"/>
    </cofactor>
</comment>
<dbReference type="InterPro" id="IPR006124">
    <property type="entry name" value="Metalloenzyme"/>
</dbReference>
<sequence>MSAVRPGILLVLDGWGHAEPGEGNALAAADTPCLDRLLATPAAVLAEASGSAVGLLPGTVGNSEIGHIVIGAGRPVPYDSVLVEERINDGTLRSHETLGAALTGLAATGGSLHLIGLASDGMIHANVHHLRELLRIAALFAVPEVRIHAITDGRDVADGTAAHHLATVEGYAAEAGVGSIATVIGRGYALDKSGDLELTERAARAITDGAGHPVGKPEEALATSGRGDEWVEPGVVTGGDGQPLGPVRDGDVVLFTNFRSDRIQQLADRLYGELAGRGVTFLSLAQYDTEAPIPALVHRADAGGGLADRLAECGVRSVRIAEAEKFEHVTYYLNGRKADPAPLEEHIRISADAPPDYRTAPEMSIGRVTEAVGSAARRDDVPLVVANLANIDVVGHTGDHAATVRAAEHTDRAVEALCRVAGETGRWVLLVGDHGNAEKMLTDAGEGRRPYGGHTTNPVPAVLVPAQGRQAVRPTGTATLADIAPSVLSLLGLGPAPAMTGRALW</sequence>
<dbReference type="UniPathway" id="UPA00109">
    <property type="reaction ID" value="UER00186"/>
</dbReference>
<dbReference type="SUPFAM" id="SSF53649">
    <property type="entry name" value="Alkaline phosphatase-like"/>
    <property type="match status" value="1"/>
</dbReference>
<dbReference type="Pfam" id="PF01676">
    <property type="entry name" value="Metalloenzyme"/>
    <property type="match status" value="1"/>
</dbReference>
<evidence type="ECO:0000256" key="4">
    <source>
        <dbReference type="ARBA" id="ARBA00008819"/>
    </source>
</evidence>
<evidence type="ECO:0000256" key="8">
    <source>
        <dbReference type="ARBA" id="ARBA00023235"/>
    </source>
</evidence>
<feature type="active site" description="Phosphoserine intermediate" evidence="10">
    <location>
        <position position="63"/>
    </location>
</feature>
<comment type="pathway">
    <text evidence="3">Carbohydrate degradation; glycolysis; pyruvate from D-glyceraldehyde 3-phosphate: step 3/5.</text>
</comment>
<dbReference type="GO" id="GO:0005829">
    <property type="term" value="C:cytosol"/>
    <property type="evidence" value="ECO:0007669"/>
    <property type="project" value="TreeGrafter"/>
</dbReference>
<feature type="binding site" evidence="12">
    <location>
        <position position="454"/>
    </location>
    <ligand>
        <name>Mn(2+)</name>
        <dbReference type="ChEBI" id="CHEBI:29035"/>
        <label>1</label>
    </ligand>
</feature>
<evidence type="ECO:0000256" key="11">
    <source>
        <dbReference type="PIRSR" id="PIRSR001492-2"/>
    </source>
</evidence>
<dbReference type="AlphaFoldDB" id="A0A345HVS3"/>
<reference evidence="16" key="1">
    <citation type="submission" date="2018-07" db="EMBL/GenBank/DDBJ databases">
        <authorList>
            <person name="Zhao J."/>
        </authorList>
    </citation>
    <scope>NUCLEOTIDE SEQUENCE [LARGE SCALE GENOMIC DNA]</scope>
    <source>
        <strain evidence="16">GSSD-12</strain>
    </source>
</reference>
<dbReference type="InterPro" id="IPR011258">
    <property type="entry name" value="BPG-indep_PGM_N"/>
</dbReference>
<evidence type="ECO:0000256" key="10">
    <source>
        <dbReference type="PIRSR" id="PIRSR001492-1"/>
    </source>
</evidence>
<evidence type="ECO:0000256" key="5">
    <source>
        <dbReference type="ARBA" id="ARBA00022723"/>
    </source>
</evidence>
<organism evidence="15 16">
    <name type="scientific">Streptomyces paludis</name>
    <dbReference type="NCBI Taxonomy" id="2282738"/>
    <lineage>
        <taxon>Bacteria</taxon>
        <taxon>Bacillati</taxon>
        <taxon>Actinomycetota</taxon>
        <taxon>Actinomycetes</taxon>
        <taxon>Kitasatosporales</taxon>
        <taxon>Streptomycetaceae</taxon>
        <taxon>Streptomyces</taxon>
    </lineage>
</organism>
<evidence type="ECO:0000313" key="16">
    <source>
        <dbReference type="Proteomes" id="UP000253868"/>
    </source>
</evidence>
<evidence type="ECO:0000256" key="7">
    <source>
        <dbReference type="ARBA" id="ARBA00023211"/>
    </source>
</evidence>
<comment type="catalytic activity">
    <reaction evidence="1">
        <text>(2R)-2-phosphoglycerate = (2R)-3-phosphoglycerate</text>
        <dbReference type="Rhea" id="RHEA:15901"/>
        <dbReference type="ChEBI" id="CHEBI:58272"/>
        <dbReference type="ChEBI" id="CHEBI:58289"/>
        <dbReference type="EC" id="5.4.2.12"/>
    </reaction>
</comment>
<dbReference type="KEGG" id="spad:DVK44_27505"/>
<feature type="binding site" evidence="11">
    <location>
        <begin position="259"/>
        <end position="262"/>
    </location>
    <ligand>
        <name>substrate</name>
    </ligand>
</feature>
<feature type="binding site" evidence="12">
    <location>
        <position position="433"/>
    </location>
    <ligand>
        <name>Mn(2+)</name>
        <dbReference type="ChEBI" id="CHEBI:29035"/>
        <label>2</label>
    </ligand>
</feature>
<evidence type="ECO:0000256" key="9">
    <source>
        <dbReference type="NCBIfam" id="TIGR01307"/>
    </source>
</evidence>
<feature type="binding site" evidence="11">
    <location>
        <position position="124"/>
    </location>
    <ligand>
        <name>substrate</name>
    </ligand>
</feature>
<keyword evidence="7 12" id="KW-0464">Manganese</keyword>
<dbReference type="PIRSF" id="PIRSF001492">
    <property type="entry name" value="IPGAM"/>
    <property type="match status" value="1"/>
</dbReference>